<dbReference type="EMBL" id="QRTF01000001">
    <property type="protein sequence ID" value="RGQ55900.1"/>
    <property type="molecule type" value="Genomic_DNA"/>
</dbReference>
<dbReference type="PANTHER" id="PTHR30151">
    <property type="entry name" value="ALKANE SULFONATE ABC TRANSPORTER-RELATED, MEMBRANE SUBUNIT"/>
    <property type="match status" value="1"/>
</dbReference>
<dbReference type="GO" id="GO:0005886">
    <property type="term" value="C:plasma membrane"/>
    <property type="evidence" value="ECO:0007669"/>
    <property type="project" value="UniProtKB-SubCell"/>
</dbReference>
<dbReference type="InterPro" id="IPR035906">
    <property type="entry name" value="MetI-like_sf"/>
</dbReference>
<evidence type="ECO:0000313" key="11">
    <source>
        <dbReference type="Proteomes" id="UP000283738"/>
    </source>
</evidence>
<proteinExistence type="inferred from homology"/>
<keyword evidence="2 7" id="KW-0813">Transport</keyword>
<dbReference type="Proteomes" id="UP000285820">
    <property type="component" value="Unassembled WGS sequence"/>
</dbReference>
<feature type="transmembrane region" description="Helical" evidence="7">
    <location>
        <begin position="231"/>
        <end position="252"/>
    </location>
</feature>
<dbReference type="Proteomes" id="UP000283738">
    <property type="component" value="Unassembled WGS sequence"/>
</dbReference>
<comment type="similarity">
    <text evidence="7">Belongs to the binding-protein-dependent transport system permease family.</text>
</comment>
<evidence type="ECO:0000256" key="7">
    <source>
        <dbReference type="RuleBase" id="RU363032"/>
    </source>
</evidence>
<dbReference type="SUPFAM" id="SSF161098">
    <property type="entry name" value="MetI-like"/>
    <property type="match status" value="1"/>
</dbReference>
<name>A0A3R5WEM5_9FIRM</name>
<dbReference type="Pfam" id="PF00528">
    <property type="entry name" value="BPD_transp_1"/>
    <property type="match status" value="1"/>
</dbReference>
<keyword evidence="4 7" id="KW-0812">Transmembrane</keyword>
<dbReference type="InterPro" id="IPR000515">
    <property type="entry name" value="MetI-like"/>
</dbReference>
<comment type="subcellular location">
    <subcellularLocation>
        <location evidence="1 7">Cell membrane</location>
        <topology evidence="1 7">Multi-pass membrane protein</topology>
    </subcellularLocation>
</comment>
<evidence type="ECO:0000256" key="3">
    <source>
        <dbReference type="ARBA" id="ARBA00022475"/>
    </source>
</evidence>
<evidence type="ECO:0000256" key="2">
    <source>
        <dbReference type="ARBA" id="ARBA00022448"/>
    </source>
</evidence>
<dbReference type="GO" id="GO:0042918">
    <property type="term" value="P:alkanesulfonate transmembrane transport"/>
    <property type="evidence" value="ECO:0007669"/>
    <property type="project" value="UniProtKB-ARBA"/>
</dbReference>
<feature type="transmembrane region" description="Helical" evidence="7">
    <location>
        <begin position="109"/>
        <end position="129"/>
    </location>
</feature>
<feature type="transmembrane region" description="Helical" evidence="7">
    <location>
        <begin position="175"/>
        <end position="196"/>
    </location>
</feature>
<evidence type="ECO:0000313" key="10">
    <source>
        <dbReference type="EMBL" id="RGR70350.1"/>
    </source>
</evidence>
<dbReference type="EMBL" id="QRUN01000003">
    <property type="protein sequence ID" value="RGR70350.1"/>
    <property type="molecule type" value="Genomic_DNA"/>
</dbReference>
<keyword evidence="6 7" id="KW-0472">Membrane</keyword>
<evidence type="ECO:0000256" key="5">
    <source>
        <dbReference type="ARBA" id="ARBA00022989"/>
    </source>
</evidence>
<keyword evidence="5 7" id="KW-1133">Transmembrane helix</keyword>
<accession>A0A3R5WEM5</accession>
<gene>
    <name evidence="10" type="ORF">DWY29_03570</name>
    <name evidence="9" type="ORF">DWY96_00880</name>
</gene>
<comment type="caution">
    <text evidence="10">The sequence shown here is derived from an EMBL/GenBank/DDBJ whole genome shotgun (WGS) entry which is preliminary data.</text>
</comment>
<dbReference type="PROSITE" id="PS50928">
    <property type="entry name" value="ABC_TM1"/>
    <property type="match status" value="1"/>
</dbReference>
<evidence type="ECO:0000259" key="8">
    <source>
        <dbReference type="PROSITE" id="PS50928"/>
    </source>
</evidence>
<reference evidence="11 12" key="1">
    <citation type="submission" date="2018-08" db="EMBL/GenBank/DDBJ databases">
        <title>A genome reference for cultivated species of the human gut microbiota.</title>
        <authorList>
            <person name="Zou Y."/>
            <person name="Xue W."/>
            <person name="Luo G."/>
        </authorList>
    </citation>
    <scope>NUCLEOTIDE SEQUENCE [LARGE SCALE GENOMIC DNA]</scope>
    <source>
        <strain evidence="10 12">AF24-4</strain>
        <strain evidence="9 11">AF28-15</strain>
    </source>
</reference>
<dbReference type="RefSeq" id="WP_021923827.1">
    <property type="nucleotide sequence ID" value="NZ_CAKZTK010000005.1"/>
</dbReference>
<feature type="transmembrane region" description="Helical" evidence="7">
    <location>
        <begin position="12"/>
        <end position="32"/>
    </location>
</feature>
<evidence type="ECO:0000313" key="12">
    <source>
        <dbReference type="Proteomes" id="UP000285820"/>
    </source>
</evidence>
<evidence type="ECO:0000256" key="4">
    <source>
        <dbReference type="ARBA" id="ARBA00022692"/>
    </source>
</evidence>
<evidence type="ECO:0000256" key="1">
    <source>
        <dbReference type="ARBA" id="ARBA00004651"/>
    </source>
</evidence>
<keyword evidence="3" id="KW-1003">Cell membrane</keyword>
<dbReference type="FunFam" id="1.10.3720.10:FF:000003">
    <property type="entry name" value="Aliphatic sulfonate ABC transporter permease"/>
    <property type="match status" value="1"/>
</dbReference>
<feature type="transmembrane region" description="Helical" evidence="7">
    <location>
        <begin position="135"/>
        <end position="154"/>
    </location>
</feature>
<feature type="transmembrane region" description="Helical" evidence="7">
    <location>
        <begin position="76"/>
        <end position="97"/>
    </location>
</feature>
<evidence type="ECO:0000256" key="6">
    <source>
        <dbReference type="ARBA" id="ARBA00023136"/>
    </source>
</evidence>
<dbReference type="CDD" id="cd06261">
    <property type="entry name" value="TM_PBP2"/>
    <property type="match status" value="1"/>
</dbReference>
<protein>
    <submittedName>
        <fullName evidence="10">ABC transporter permease</fullName>
    </submittedName>
</protein>
<organism evidence="10 12">
    <name type="scientific">Roseburia inulinivorans</name>
    <dbReference type="NCBI Taxonomy" id="360807"/>
    <lineage>
        <taxon>Bacteria</taxon>
        <taxon>Bacillati</taxon>
        <taxon>Bacillota</taxon>
        <taxon>Clostridia</taxon>
        <taxon>Lachnospirales</taxon>
        <taxon>Lachnospiraceae</taxon>
        <taxon>Roseburia</taxon>
    </lineage>
</organism>
<dbReference type="PANTHER" id="PTHR30151:SF0">
    <property type="entry name" value="ABC TRANSPORTER PERMEASE PROTEIN MJ0413-RELATED"/>
    <property type="match status" value="1"/>
</dbReference>
<evidence type="ECO:0000313" key="9">
    <source>
        <dbReference type="EMBL" id="RGQ55900.1"/>
    </source>
</evidence>
<feature type="domain" description="ABC transmembrane type-1" evidence="8">
    <location>
        <begin position="69"/>
        <end position="253"/>
    </location>
</feature>
<dbReference type="AlphaFoldDB" id="A0A3R5WEM5"/>
<sequence>MVKNFNKKAKNYEKTICAAISILAFLVIWQLVVSFTKAGMVLAGPIETLSMFVISIVKPLGTHTIEGHILWSLSRVLVGFIIGSVLGIVLGILMGWFKPMSALFRPIFEILRPIPPIAWIPLSIVWFGLGESSKYFLIMYSAFCAVTMNAYSGVRSVDPELIGAAKMLGANNRQVFTTIVLPSCVPQIFAGLQIAVGTSWATVVAAEMVRSSEGVGWVIIRGQDSNSTVQILVGIVAIGIVGYILAVTMRAIESRLCKWSVRGK</sequence>
<dbReference type="GeneID" id="75163360"/>
<dbReference type="Gene3D" id="1.10.3720.10">
    <property type="entry name" value="MetI-like"/>
    <property type="match status" value="1"/>
</dbReference>